<accession>A0A0P7ALJ1</accession>
<reference evidence="1 2" key="1">
    <citation type="submission" date="2015-09" db="EMBL/GenBank/DDBJ databases">
        <title>Genome sequence of the marine flavobacterium Croceitalea dokdonensis DOKDO 023 that contains proton- and sodium-pumping rhodopsins.</title>
        <authorList>
            <person name="Kwon S.-K."/>
            <person name="Lee H.K."/>
            <person name="Kwak M.-J."/>
            <person name="Kim J.F."/>
        </authorList>
    </citation>
    <scope>NUCLEOTIDE SEQUENCE [LARGE SCALE GENOMIC DNA]</scope>
    <source>
        <strain evidence="1 2">DOKDO 023</strain>
    </source>
</reference>
<protein>
    <submittedName>
        <fullName evidence="1">Uncharacterized protein</fullName>
    </submittedName>
</protein>
<sequence>MVGYVEIGNVISVKRKAYSERLKATLNLKLNLALEPKSFTP</sequence>
<keyword evidence="2" id="KW-1185">Reference proteome</keyword>
<comment type="caution">
    <text evidence="1">The sequence shown here is derived from an EMBL/GenBank/DDBJ whole genome shotgun (WGS) entry which is preliminary data.</text>
</comment>
<name>A0A0P7ALJ1_9FLAO</name>
<dbReference type="AlphaFoldDB" id="A0A0P7ALJ1"/>
<proteinExistence type="predicted"/>
<dbReference type="EMBL" id="LDJX01000002">
    <property type="protein sequence ID" value="KPM32765.1"/>
    <property type="molecule type" value="Genomic_DNA"/>
</dbReference>
<dbReference type="Proteomes" id="UP000050280">
    <property type="component" value="Unassembled WGS sequence"/>
</dbReference>
<evidence type="ECO:0000313" key="1">
    <source>
        <dbReference type="EMBL" id="KPM32765.1"/>
    </source>
</evidence>
<gene>
    <name evidence="1" type="ORF">I595_1192</name>
</gene>
<evidence type="ECO:0000313" key="2">
    <source>
        <dbReference type="Proteomes" id="UP000050280"/>
    </source>
</evidence>
<organism evidence="1 2">
    <name type="scientific">Croceitalea dokdonensis DOKDO 023</name>
    <dbReference type="NCBI Taxonomy" id="1300341"/>
    <lineage>
        <taxon>Bacteria</taxon>
        <taxon>Pseudomonadati</taxon>
        <taxon>Bacteroidota</taxon>
        <taxon>Flavobacteriia</taxon>
        <taxon>Flavobacteriales</taxon>
        <taxon>Flavobacteriaceae</taxon>
        <taxon>Croceitalea</taxon>
    </lineage>
</organism>